<dbReference type="EMBL" id="FWFG01000072">
    <property type="protein sequence ID" value="SLM92733.1"/>
    <property type="molecule type" value="Genomic_DNA"/>
</dbReference>
<proteinExistence type="inferred from homology"/>
<feature type="region of interest" description="Disordered" evidence="3">
    <location>
        <begin position="1"/>
        <end position="28"/>
    </location>
</feature>
<comment type="similarity">
    <text evidence="1">Belongs to the CsoR family.</text>
</comment>
<dbReference type="GO" id="GO:0046872">
    <property type="term" value="F:metal ion binding"/>
    <property type="evidence" value="ECO:0007669"/>
    <property type="project" value="InterPro"/>
</dbReference>
<protein>
    <submittedName>
        <fullName evidence="4">Repressor CsoR of the copZA operon</fullName>
    </submittedName>
</protein>
<reference evidence="4 5" key="1">
    <citation type="submission" date="2017-02" db="EMBL/GenBank/DDBJ databases">
        <authorList>
            <person name="Peterson S.W."/>
        </authorList>
    </citation>
    <scope>NUCLEOTIDE SEQUENCE [LARGE SCALE GENOMIC DNA]</scope>
    <source>
        <strain evidence="4 5">CIP104813</strain>
    </source>
</reference>
<evidence type="ECO:0000313" key="4">
    <source>
        <dbReference type="EMBL" id="SLM92733.1"/>
    </source>
</evidence>
<sequence length="115" mass="12485">MPVSAEPTTLGTPAVDVPGTPDEPGYHDTKKAYLRRLRLIEGQVRGISRMVEEDTYCIDVLTQVSAVSKALESLAMALADDHIHHCVHHAASSGDPGEIDAKLDEVMVVVKRLLK</sequence>
<dbReference type="Gene3D" id="1.20.58.1000">
    <property type="entry name" value="Metal-sensitive repressor, helix protomer"/>
    <property type="match status" value="1"/>
</dbReference>
<evidence type="ECO:0000313" key="5">
    <source>
        <dbReference type="Proteomes" id="UP000195981"/>
    </source>
</evidence>
<name>A0A1X6X2D8_9MICO</name>
<dbReference type="Proteomes" id="UP000195981">
    <property type="component" value="Unassembled WGS sequence"/>
</dbReference>
<evidence type="ECO:0000256" key="1">
    <source>
        <dbReference type="ARBA" id="ARBA00005428"/>
    </source>
</evidence>
<dbReference type="AlphaFoldDB" id="A0A1X6X2D8"/>
<gene>
    <name evidence="4" type="ORF">FM110_08760</name>
</gene>
<dbReference type="PANTHER" id="PTHR33677">
    <property type="entry name" value="TRANSCRIPTIONAL REPRESSOR FRMR-RELATED"/>
    <property type="match status" value="1"/>
</dbReference>
<evidence type="ECO:0000256" key="3">
    <source>
        <dbReference type="SAM" id="MobiDB-lite"/>
    </source>
</evidence>
<dbReference type="Pfam" id="PF02583">
    <property type="entry name" value="Trns_repr_metal"/>
    <property type="match status" value="1"/>
</dbReference>
<dbReference type="CDD" id="cd10148">
    <property type="entry name" value="CsoR-like_DUF156"/>
    <property type="match status" value="1"/>
</dbReference>
<dbReference type="InterPro" id="IPR038390">
    <property type="entry name" value="Metal_Tscrpt_repr_sf"/>
</dbReference>
<dbReference type="GO" id="GO:0045892">
    <property type="term" value="P:negative regulation of DNA-templated transcription"/>
    <property type="evidence" value="ECO:0007669"/>
    <property type="project" value="UniProtKB-ARBA"/>
</dbReference>
<keyword evidence="2" id="KW-0186">Copper</keyword>
<dbReference type="InterPro" id="IPR003735">
    <property type="entry name" value="Metal_Tscrpt_repr"/>
</dbReference>
<evidence type="ECO:0000256" key="2">
    <source>
        <dbReference type="ARBA" id="ARBA00023008"/>
    </source>
</evidence>
<feature type="compositionally biased region" description="Polar residues" evidence="3">
    <location>
        <begin position="1"/>
        <end position="11"/>
    </location>
</feature>
<accession>A0A1X6X2D8</accession>
<organism evidence="4 5">
    <name type="scientific">Brachybacterium nesterenkovii</name>
    <dbReference type="NCBI Taxonomy" id="47847"/>
    <lineage>
        <taxon>Bacteria</taxon>
        <taxon>Bacillati</taxon>
        <taxon>Actinomycetota</taxon>
        <taxon>Actinomycetes</taxon>
        <taxon>Micrococcales</taxon>
        <taxon>Dermabacteraceae</taxon>
        <taxon>Brachybacterium</taxon>
    </lineage>
</organism>
<keyword evidence="5" id="KW-1185">Reference proteome</keyword>
<dbReference type="PANTHER" id="PTHR33677:SF3">
    <property type="entry name" value="COPPER-SENSING TRANSCRIPTIONAL REPRESSOR RICR"/>
    <property type="match status" value="1"/>
</dbReference>
<dbReference type="GO" id="GO:0003677">
    <property type="term" value="F:DNA binding"/>
    <property type="evidence" value="ECO:0007669"/>
    <property type="project" value="InterPro"/>
</dbReference>